<organism evidence="1 2">
    <name type="scientific">Natranaerobius thermophilus (strain ATCC BAA-1301 / DSM 18059 / JW/NM-WN-LF)</name>
    <dbReference type="NCBI Taxonomy" id="457570"/>
    <lineage>
        <taxon>Bacteria</taxon>
        <taxon>Bacillati</taxon>
        <taxon>Bacillota</taxon>
        <taxon>Clostridia</taxon>
        <taxon>Natranaerobiales</taxon>
        <taxon>Natranaerobiaceae</taxon>
        <taxon>Natranaerobius</taxon>
    </lineage>
</organism>
<dbReference type="InterPro" id="IPR050682">
    <property type="entry name" value="ModA/WtpA"/>
</dbReference>
<dbReference type="HOGENOM" id="CLU_902629_0_0_9"/>
<evidence type="ECO:0000313" key="1">
    <source>
        <dbReference type="EMBL" id="ACB85774.1"/>
    </source>
</evidence>
<evidence type="ECO:0000313" key="2">
    <source>
        <dbReference type="Proteomes" id="UP000001683"/>
    </source>
</evidence>
<protein>
    <submittedName>
        <fullName evidence="1">ABC-type molybdate transport system periplasmic component-like protein</fullName>
    </submittedName>
</protein>
<dbReference type="PANTHER" id="PTHR30632:SF0">
    <property type="entry name" value="SULFATE-BINDING PROTEIN"/>
    <property type="match status" value="1"/>
</dbReference>
<dbReference type="GO" id="GO:0015689">
    <property type="term" value="P:molybdate ion transport"/>
    <property type="evidence" value="ECO:0007669"/>
    <property type="project" value="TreeGrafter"/>
</dbReference>
<dbReference type="FunCoup" id="B2A802">
    <property type="interactions" value="202"/>
</dbReference>
<sequence>MLYKKLVVMFLVLALLFVGLLGCTLQEQIDPFSFLRSSTSTDRNNQTSQGGQEFIIYCAATVKAPVTELLEQYREKQNQTNDPDQIKVDHTELTGDQGNEIQIIYGNSGELLSQLQSSPGGGVYIPGDPQFLDKLAQMSVNSQYDTTDKYTMAEHYPVLVTNDELGDQLKSLTDLKQLDPEDDNAPSFLLVKPDLSALSDSSERLIENADLTSHVEENLRGRVGTANQVPMYLSLGIGDIGITWSSNYLRFQDELSLIEYPNELIRTVPITGMAVAEEGDDQALERKQAFLEFLVSDEASQVFERHGY</sequence>
<dbReference type="Gene3D" id="3.40.190.10">
    <property type="entry name" value="Periplasmic binding protein-like II"/>
    <property type="match status" value="2"/>
</dbReference>
<dbReference type="EMBL" id="CP001034">
    <property type="protein sequence ID" value="ACB85774.1"/>
    <property type="molecule type" value="Genomic_DNA"/>
</dbReference>
<keyword evidence="2" id="KW-1185">Reference proteome</keyword>
<dbReference type="Proteomes" id="UP000001683">
    <property type="component" value="Chromosome"/>
</dbReference>
<dbReference type="SUPFAM" id="SSF53850">
    <property type="entry name" value="Periplasmic binding protein-like II"/>
    <property type="match status" value="1"/>
</dbReference>
<gene>
    <name evidence="1" type="ordered locus">Nther_2208</name>
</gene>
<dbReference type="RefSeq" id="WP_012448626.1">
    <property type="nucleotide sequence ID" value="NC_010718.1"/>
</dbReference>
<dbReference type="eggNOG" id="COG0725">
    <property type="taxonomic scope" value="Bacteria"/>
</dbReference>
<name>B2A802_NATTJ</name>
<dbReference type="InParanoid" id="B2A802"/>
<dbReference type="STRING" id="457570.Nther_2208"/>
<dbReference type="AlphaFoldDB" id="B2A802"/>
<reference evidence="1 2" key="1">
    <citation type="submission" date="2008-04" db="EMBL/GenBank/DDBJ databases">
        <title>Complete sequence of chromosome of Natranaerobius thermophilus JW/NM-WN-LF.</title>
        <authorList>
            <consortium name="US DOE Joint Genome Institute"/>
            <person name="Copeland A."/>
            <person name="Lucas S."/>
            <person name="Lapidus A."/>
            <person name="Glavina del Rio T."/>
            <person name="Dalin E."/>
            <person name="Tice H."/>
            <person name="Bruce D."/>
            <person name="Goodwin L."/>
            <person name="Pitluck S."/>
            <person name="Chertkov O."/>
            <person name="Brettin T."/>
            <person name="Detter J.C."/>
            <person name="Han C."/>
            <person name="Kuske C.R."/>
            <person name="Schmutz J."/>
            <person name="Larimer F."/>
            <person name="Land M."/>
            <person name="Hauser L."/>
            <person name="Kyrpides N."/>
            <person name="Lykidis A."/>
            <person name="Mesbah N.M."/>
            <person name="Wiegel J."/>
        </authorList>
    </citation>
    <scope>NUCLEOTIDE SEQUENCE [LARGE SCALE GENOMIC DNA]</scope>
    <source>
        <strain evidence="2">ATCC BAA-1301 / DSM 18059 / JW/NM-WN-LF</strain>
    </source>
</reference>
<dbReference type="OrthoDB" id="9786399at2"/>
<accession>B2A802</accession>
<dbReference type="PROSITE" id="PS51257">
    <property type="entry name" value="PROKAR_LIPOPROTEIN"/>
    <property type="match status" value="1"/>
</dbReference>
<dbReference type="Pfam" id="PF13531">
    <property type="entry name" value="SBP_bac_11"/>
    <property type="match status" value="1"/>
</dbReference>
<proteinExistence type="predicted"/>
<reference evidence="1 2" key="2">
    <citation type="journal article" date="2011" name="J. Bacteriol.">
        <title>Complete genome sequence of the anaerobic, halophilic alkalithermophile Natranaerobius thermophilus JW/NM-WN-LF.</title>
        <authorList>
            <person name="Zhao B."/>
            <person name="Mesbah N.M."/>
            <person name="Dalin E."/>
            <person name="Goodwin L."/>
            <person name="Nolan M."/>
            <person name="Pitluck S."/>
            <person name="Chertkov O."/>
            <person name="Brettin T.S."/>
            <person name="Han J."/>
            <person name="Larimer F.W."/>
            <person name="Land M.L."/>
            <person name="Hauser L."/>
            <person name="Kyrpides N."/>
            <person name="Wiegel J."/>
        </authorList>
    </citation>
    <scope>NUCLEOTIDE SEQUENCE [LARGE SCALE GENOMIC DNA]</scope>
    <source>
        <strain evidence="2">ATCC BAA-1301 / DSM 18059 / JW/NM-WN-LF</strain>
    </source>
</reference>
<dbReference type="PANTHER" id="PTHR30632">
    <property type="entry name" value="MOLYBDATE-BINDING PERIPLASMIC PROTEIN"/>
    <property type="match status" value="1"/>
</dbReference>
<dbReference type="KEGG" id="nth:Nther_2208"/>
<dbReference type="GO" id="GO:0030973">
    <property type="term" value="F:molybdate ion binding"/>
    <property type="evidence" value="ECO:0007669"/>
    <property type="project" value="TreeGrafter"/>
</dbReference>